<dbReference type="InterPro" id="IPR036477">
    <property type="entry name" value="Formyl_transf_N_sf"/>
</dbReference>
<dbReference type="InterPro" id="IPR002376">
    <property type="entry name" value="Formyl_transf_N"/>
</dbReference>
<gene>
    <name evidence="2" type="ORF">CEX98_00860</name>
</gene>
<dbReference type="PANTHER" id="PTHR11138:SF5">
    <property type="entry name" value="METHIONYL-TRNA FORMYLTRANSFERASE, MITOCHONDRIAL"/>
    <property type="match status" value="1"/>
</dbReference>
<dbReference type="Pfam" id="PF00551">
    <property type="entry name" value="Formyl_trans_N"/>
    <property type="match status" value="1"/>
</dbReference>
<dbReference type="OrthoDB" id="9802815at2"/>
<dbReference type="Gene3D" id="3.40.50.12230">
    <property type="match status" value="1"/>
</dbReference>
<dbReference type="GO" id="GO:0005829">
    <property type="term" value="C:cytosol"/>
    <property type="evidence" value="ECO:0007669"/>
    <property type="project" value="TreeGrafter"/>
</dbReference>
<evidence type="ECO:0000313" key="2">
    <source>
        <dbReference type="EMBL" id="PCK33641.1"/>
    </source>
</evidence>
<keyword evidence="2" id="KW-0808">Transferase</keyword>
<dbReference type="GO" id="GO:0004479">
    <property type="term" value="F:methionyl-tRNA formyltransferase activity"/>
    <property type="evidence" value="ECO:0007669"/>
    <property type="project" value="TreeGrafter"/>
</dbReference>
<protein>
    <submittedName>
        <fullName evidence="2">Formyl transferase</fullName>
    </submittedName>
</protein>
<comment type="caution">
    <text evidence="2">The sequence shown here is derived from an EMBL/GenBank/DDBJ whole genome shotgun (WGS) entry which is preliminary data.</text>
</comment>
<sequence>MGRKPVAGKSLEWLASRDDVEVVGVITDSHLPSSICKRIAEKHKIPLFSFTDALEQTNSGELKFDLGLSMLFWRKLKEGLVHSPELKTINFHPAPLPEYKGTAGYNLAILEGLDEWAMTAHYVDDEIDTGEIIEVQSFPICNATETAQSLESTSQEQLYTLFVSVVEKVLQNKCILPTSPNIGGRYISRAEMESMKEIKDGDDIPRKIRAFWFPPYDGAYVTIGSTKFTLVDECILASLASSSVSKVF</sequence>
<dbReference type="Proteomes" id="UP000228621">
    <property type="component" value="Unassembled WGS sequence"/>
</dbReference>
<accession>A0A2A5JWG4</accession>
<dbReference type="AlphaFoldDB" id="A0A2A5JWG4"/>
<proteinExistence type="predicted"/>
<dbReference type="CDD" id="cd08369">
    <property type="entry name" value="FMT_core"/>
    <property type="match status" value="1"/>
</dbReference>
<organism evidence="2 3">
    <name type="scientific">Pseudoalteromonas piscicida</name>
    <dbReference type="NCBI Taxonomy" id="43662"/>
    <lineage>
        <taxon>Bacteria</taxon>
        <taxon>Pseudomonadati</taxon>
        <taxon>Pseudomonadota</taxon>
        <taxon>Gammaproteobacteria</taxon>
        <taxon>Alteromonadales</taxon>
        <taxon>Pseudoalteromonadaceae</taxon>
        <taxon>Pseudoalteromonas</taxon>
    </lineage>
</organism>
<dbReference type="EMBL" id="NKHF01000004">
    <property type="protein sequence ID" value="PCK33641.1"/>
    <property type="molecule type" value="Genomic_DNA"/>
</dbReference>
<reference evidence="3" key="1">
    <citation type="journal article" date="2019" name="Genome Announc.">
        <title>Draft Genome Sequence of Pseudoalteromonas piscicida Strain 36Y ROTHPW, an Hypersaline Seawater Isolate from the South Coast of Sonora, Mexico.</title>
        <authorList>
            <person name="Sanchez-Diaz R."/>
            <person name="Molina-Garza Z.J."/>
            <person name="Cruz-Suarez L.E."/>
            <person name="Selvin J."/>
            <person name="Kiran G.S."/>
            <person name="Ibarra-Gamez J.C."/>
            <person name="Gomez-Gil B."/>
            <person name="Galaviz-Silva L."/>
        </authorList>
    </citation>
    <scope>NUCLEOTIDE SEQUENCE [LARGE SCALE GENOMIC DNA]</scope>
    <source>
        <strain evidence="3">36Y_RITHPW</strain>
    </source>
</reference>
<feature type="domain" description="Formyl transferase N-terminal" evidence="1">
    <location>
        <begin position="20"/>
        <end position="166"/>
    </location>
</feature>
<name>A0A2A5JWG4_PSEO7</name>
<evidence type="ECO:0000259" key="1">
    <source>
        <dbReference type="Pfam" id="PF00551"/>
    </source>
</evidence>
<dbReference type="PANTHER" id="PTHR11138">
    <property type="entry name" value="METHIONYL-TRNA FORMYLTRANSFERASE"/>
    <property type="match status" value="1"/>
</dbReference>
<dbReference type="SUPFAM" id="SSF53328">
    <property type="entry name" value="Formyltransferase"/>
    <property type="match status" value="1"/>
</dbReference>
<evidence type="ECO:0000313" key="3">
    <source>
        <dbReference type="Proteomes" id="UP000228621"/>
    </source>
</evidence>
<keyword evidence="3" id="KW-1185">Reference proteome</keyword>